<dbReference type="KEGG" id="hdi:HDIA_3642"/>
<feature type="region of interest" description="Disordered" evidence="1">
    <location>
        <begin position="1"/>
        <end position="48"/>
    </location>
</feature>
<keyword evidence="3" id="KW-1185">Reference proteome</keyword>
<gene>
    <name evidence="2" type="ORF">HDIA_3642</name>
</gene>
<accession>A0A2C9DAC5</accession>
<evidence type="ECO:0000313" key="3">
    <source>
        <dbReference type="Proteomes" id="UP000223606"/>
    </source>
</evidence>
<reference evidence="3" key="1">
    <citation type="submission" date="2017-09" db="EMBL/GenBank/DDBJ databases">
        <title>Genome sequence of Nannocystis excedens DSM 71.</title>
        <authorList>
            <person name="Blom J."/>
        </authorList>
    </citation>
    <scope>NUCLEOTIDE SEQUENCE [LARGE SCALE GENOMIC DNA]</scope>
    <source>
        <strain evidence="3">type strain: E19</strain>
    </source>
</reference>
<sequence length="48" mass="5283">MPVRLPIKKEPDSVDQRTQGISGDDLPPAHGTPFLEQGLHDHPKASRI</sequence>
<dbReference type="AlphaFoldDB" id="A0A2C9DAC5"/>
<evidence type="ECO:0000256" key="1">
    <source>
        <dbReference type="SAM" id="MobiDB-lite"/>
    </source>
</evidence>
<evidence type="ECO:0000313" key="2">
    <source>
        <dbReference type="EMBL" id="SON57183.1"/>
    </source>
</evidence>
<protein>
    <submittedName>
        <fullName evidence="2">Uncharacterized protein</fullName>
    </submittedName>
</protein>
<organism evidence="2 3">
    <name type="scientific">Hartmannibacter diazotrophicus</name>
    <dbReference type="NCBI Taxonomy" id="1482074"/>
    <lineage>
        <taxon>Bacteria</taxon>
        <taxon>Pseudomonadati</taxon>
        <taxon>Pseudomonadota</taxon>
        <taxon>Alphaproteobacteria</taxon>
        <taxon>Hyphomicrobiales</taxon>
        <taxon>Pleomorphomonadaceae</taxon>
        <taxon>Hartmannibacter</taxon>
    </lineage>
</organism>
<feature type="compositionally biased region" description="Basic and acidic residues" evidence="1">
    <location>
        <begin position="38"/>
        <end position="48"/>
    </location>
</feature>
<dbReference type="EMBL" id="LT960614">
    <property type="protein sequence ID" value="SON57183.1"/>
    <property type="molecule type" value="Genomic_DNA"/>
</dbReference>
<proteinExistence type="predicted"/>
<name>A0A2C9DAC5_9HYPH</name>
<dbReference type="Proteomes" id="UP000223606">
    <property type="component" value="Chromosome 1"/>
</dbReference>